<dbReference type="InterPro" id="IPR036271">
    <property type="entry name" value="Tet_transcr_reg_TetR-rel_C_sf"/>
</dbReference>
<dbReference type="Proteomes" id="UP000037982">
    <property type="component" value="Unassembled WGS sequence"/>
</dbReference>
<evidence type="ECO:0000313" key="7">
    <source>
        <dbReference type="Proteomes" id="UP000037982"/>
    </source>
</evidence>
<keyword evidence="2 4" id="KW-0238">DNA-binding</keyword>
<comment type="caution">
    <text evidence="6">The sequence shown here is derived from an EMBL/GenBank/DDBJ whole genome shotgun (WGS) entry which is preliminary data.</text>
</comment>
<dbReference type="PROSITE" id="PS50977">
    <property type="entry name" value="HTH_TETR_2"/>
    <property type="match status" value="1"/>
</dbReference>
<dbReference type="Pfam" id="PF00440">
    <property type="entry name" value="TetR_N"/>
    <property type="match status" value="1"/>
</dbReference>
<protein>
    <submittedName>
        <fullName evidence="6">TetR family transcriptional regulator</fullName>
    </submittedName>
</protein>
<dbReference type="GO" id="GO:0000976">
    <property type="term" value="F:transcription cis-regulatory region binding"/>
    <property type="evidence" value="ECO:0007669"/>
    <property type="project" value="TreeGrafter"/>
</dbReference>
<dbReference type="PANTHER" id="PTHR30055:SF209">
    <property type="entry name" value="POSSIBLE TRANSCRIPTIONAL REGULATORY PROTEIN (PROBABLY TETR-FAMILY)"/>
    <property type="match status" value="1"/>
</dbReference>
<evidence type="ECO:0000256" key="2">
    <source>
        <dbReference type="ARBA" id="ARBA00023125"/>
    </source>
</evidence>
<keyword evidence="1" id="KW-0805">Transcription regulation</keyword>
<keyword evidence="7" id="KW-1185">Reference proteome</keyword>
<dbReference type="Gene3D" id="1.10.357.10">
    <property type="entry name" value="Tetracycline Repressor, domain 2"/>
    <property type="match status" value="1"/>
</dbReference>
<gene>
    <name evidence="6" type="ORF">ADL29_12205</name>
</gene>
<dbReference type="InterPro" id="IPR025996">
    <property type="entry name" value="MT1864/Rv1816-like_C"/>
</dbReference>
<evidence type="ECO:0000313" key="6">
    <source>
        <dbReference type="EMBL" id="KPC64283.1"/>
    </source>
</evidence>
<accession>A0A0N1JY96</accession>
<dbReference type="SUPFAM" id="SSF46689">
    <property type="entry name" value="Homeodomain-like"/>
    <property type="match status" value="1"/>
</dbReference>
<dbReference type="GO" id="GO:0003700">
    <property type="term" value="F:DNA-binding transcription factor activity"/>
    <property type="evidence" value="ECO:0007669"/>
    <property type="project" value="TreeGrafter"/>
</dbReference>
<evidence type="ECO:0000256" key="3">
    <source>
        <dbReference type="ARBA" id="ARBA00023163"/>
    </source>
</evidence>
<sequence>MSTLYQDALRAGQDAVRTTILDCAINLLVTDGPAALTMRRIAADIGSSTKVLYTMFGGKEGLIDALYREGFARLRRVQEQVPRTEDPLTHLTHLGAAYREHALAEPAYYRVMFEQTVPGFRPSAEALAIAETAFDTSAAAVAACMEAGIFQPGDAREMSKIFWAASHGAVSLEIAGHFTPEDGGRRYDALMAAVARAFSTQHESKNEGQGT</sequence>
<evidence type="ECO:0000256" key="4">
    <source>
        <dbReference type="PROSITE-ProRule" id="PRU00335"/>
    </source>
</evidence>
<organism evidence="6 7">
    <name type="scientific">Streptomyces chattanoogensis</name>
    <dbReference type="NCBI Taxonomy" id="66876"/>
    <lineage>
        <taxon>Bacteria</taxon>
        <taxon>Bacillati</taxon>
        <taxon>Actinomycetota</taxon>
        <taxon>Actinomycetes</taxon>
        <taxon>Kitasatosporales</taxon>
        <taxon>Streptomycetaceae</taxon>
        <taxon>Streptomyces</taxon>
    </lineage>
</organism>
<proteinExistence type="predicted"/>
<dbReference type="InterPro" id="IPR009057">
    <property type="entry name" value="Homeodomain-like_sf"/>
</dbReference>
<keyword evidence="3" id="KW-0804">Transcription</keyword>
<dbReference type="SUPFAM" id="SSF48498">
    <property type="entry name" value="Tetracyclin repressor-like, C-terminal domain"/>
    <property type="match status" value="1"/>
</dbReference>
<dbReference type="AlphaFoldDB" id="A0A0N1JY96"/>
<dbReference type="PATRIC" id="fig|66876.3.peg.2669"/>
<dbReference type="InterPro" id="IPR001647">
    <property type="entry name" value="HTH_TetR"/>
</dbReference>
<feature type="domain" description="HTH tetR-type" evidence="5">
    <location>
        <begin position="14"/>
        <end position="74"/>
    </location>
</feature>
<dbReference type="Pfam" id="PF13305">
    <property type="entry name" value="TetR_C_33"/>
    <property type="match status" value="1"/>
</dbReference>
<reference evidence="7" key="1">
    <citation type="submission" date="2015-07" db="EMBL/GenBank/DDBJ databases">
        <authorList>
            <person name="Ju K.-S."/>
            <person name="Doroghazi J.R."/>
            <person name="Metcalf W.W."/>
        </authorList>
    </citation>
    <scope>NUCLEOTIDE SEQUENCE [LARGE SCALE GENOMIC DNA]</scope>
    <source>
        <strain evidence="7">NRRL ISP-5002</strain>
    </source>
</reference>
<dbReference type="PANTHER" id="PTHR30055">
    <property type="entry name" value="HTH-TYPE TRANSCRIPTIONAL REGULATOR RUTR"/>
    <property type="match status" value="1"/>
</dbReference>
<name>A0A0N1JY96_9ACTN</name>
<feature type="DNA-binding region" description="H-T-H motif" evidence="4">
    <location>
        <begin position="37"/>
        <end position="56"/>
    </location>
</feature>
<dbReference type="RefSeq" id="WP_053923680.1">
    <property type="nucleotide sequence ID" value="NZ_LGKG01000101.1"/>
</dbReference>
<dbReference type="InterPro" id="IPR050109">
    <property type="entry name" value="HTH-type_TetR-like_transc_reg"/>
</dbReference>
<dbReference type="EMBL" id="LGKG01000101">
    <property type="protein sequence ID" value="KPC64283.1"/>
    <property type="molecule type" value="Genomic_DNA"/>
</dbReference>
<evidence type="ECO:0000256" key="1">
    <source>
        <dbReference type="ARBA" id="ARBA00023015"/>
    </source>
</evidence>
<evidence type="ECO:0000259" key="5">
    <source>
        <dbReference type="PROSITE" id="PS50977"/>
    </source>
</evidence>